<dbReference type="OrthoDB" id="10010509at2759"/>
<gene>
    <name evidence="4" type="ORF">FNK824_LOCUS24486</name>
    <name evidence="6" type="ORF">JBS370_LOCUS28656</name>
    <name evidence="5" type="ORF">OTI717_LOCUS29928</name>
    <name evidence="1" type="ORF">RFH988_LOCUS24982</name>
    <name evidence="2" type="ORF">SEV965_LOCUS24271</name>
    <name evidence="3" type="ORF">ZHD862_LOCUS27380</name>
</gene>
<evidence type="ECO:0000313" key="4">
    <source>
        <dbReference type="EMBL" id="CAF3973870.1"/>
    </source>
</evidence>
<evidence type="ECO:0000313" key="3">
    <source>
        <dbReference type="EMBL" id="CAF1289701.1"/>
    </source>
</evidence>
<reference evidence="4" key="1">
    <citation type="submission" date="2021-02" db="EMBL/GenBank/DDBJ databases">
        <authorList>
            <person name="Nowell W R."/>
        </authorList>
    </citation>
    <scope>NUCLEOTIDE SEQUENCE</scope>
</reference>
<sequence>MFTIVNSAENAGHKFMIKKDVLSGVKSAEFSVYDENEQQLKYRIESHLLPVHNNEVFVYPSKKVIAKLKSKWASLTYSATISILDPQSNRWINGNITDIGGLSAYEYIIYWNGEFLSIKNPSSSYIKFYDKTERIYLARFRKQGALLKQSKYDLEVLSDKYPDALYLLGLTVWDHDYSRFNRGKK</sequence>
<dbReference type="EMBL" id="CAJNOO010001865">
    <property type="protein sequence ID" value="CAF1208192.1"/>
    <property type="molecule type" value="Genomic_DNA"/>
</dbReference>
<dbReference type="Proteomes" id="UP000663882">
    <property type="component" value="Unassembled WGS sequence"/>
</dbReference>
<dbReference type="EMBL" id="CAJNOT010002159">
    <property type="protein sequence ID" value="CAF1289701.1"/>
    <property type="molecule type" value="Genomic_DNA"/>
</dbReference>
<dbReference type="Proteomes" id="UP000663864">
    <property type="component" value="Unassembled WGS sequence"/>
</dbReference>
<dbReference type="EMBL" id="CAJOBD010005833">
    <property type="protein sequence ID" value="CAF4043948.1"/>
    <property type="molecule type" value="Genomic_DNA"/>
</dbReference>
<evidence type="ECO:0000313" key="2">
    <source>
        <dbReference type="EMBL" id="CAF1261612.1"/>
    </source>
</evidence>
<dbReference type="Proteomes" id="UP000663889">
    <property type="component" value="Unassembled WGS sequence"/>
</dbReference>
<name>A0A819M548_9BILA</name>
<dbReference type="AlphaFoldDB" id="A0A819M548"/>
<protein>
    <submittedName>
        <fullName evidence="4">Uncharacterized protein</fullName>
    </submittedName>
</protein>
<comment type="caution">
    <text evidence="4">The sequence shown here is derived from an EMBL/GenBank/DDBJ whole genome shotgun (WGS) entry which is preliminary data.</text>
</comment>
<accession>A0A819M548</accession>
<dbReference type="EMBL" id="CAJNOU010001863">
    <property type="protein sequence ID" value="CAF1261612.1"/>
    <property type="molecule type" value="Genomic_DNA"/>
</dbReference>
<dbReference type="EMBL" id="CAJOAX010007773">
    <property type="protein sequence ID" value="CAF4017883.1"/>
    <property type="molecule type" value="Genomic_DNA"/>
</dbReference>
<dbReference type="Proteomes" id="UP000663874">
    <property type="component" value="Unassembled WGS sequence"/>
</dbReference>
<evidence type="ECO:0000313" key="7">
    <source>
        <dbReference type="Proteomes" id="UP000663874"/>
    </source>
</evidence>
<organism evidence="4 7">
    <name type="scientific">Rotaria sordida</name>
    <dbReference type="NCBI Taxonomy" id="392033"/>
    <lineage>
        <taxon>Eukaryota</taxon>
        <taxon>Metazoa</taxon>
        <taxon>Spiralia</taxon>
        <taxon>Gnathifera</taxon>
        <taxon>Rotifera</taxon>
        <taxon>Eurotatoria</taxon>
        <taxon>Bdelloidea</taxon>
        <taxon>Philodinida</taxon>
        <taxon>Philodinidae</taxon>
        <taxon>Rotaria</taxon>
    </lineage>
</organism>
<proteinExistence type="predicted"/>
<evidence type="ECO:0000313" key="6">
    <source>
        <dbReference type="EMBL" id="CAF4043948.1"/>
    </source>
</evidence>
<evidence type="ECO:0000313" key="1">
    <source>
        <dbReference type="EMBL" id="CAF1208192.1"/>
    </source>
</evidence>
<dbReference type="EMBL" id="CAJOBE010005460">
    <property type="protein sequence ID" value="CAF3973870.1"/>
    <property type="molecule type" value="Genomic_DNA"/>
</dbReference>
<dbReference type="Proteomes" id="UP000663836">
    <property type="component" value="Unassembled WGS sequence"/>
</dbReference>
<dbReference type="Proteomes" id="UP000663823">
    <property type="component" value="Unassembled WGS sequence"/>
</dbReference>
<evidence type="ECO:0000313" key="5">
    <source>
        <dbReference type="EMBL" id="CAF4017883.1"/>
    </source>
</evidence>